<dbReference type="InterPro" id="IPR002035">
    <property type="entry name" value="VWF_A"/>
</dbReference>
<feature type="domain" description="VWFA" evidence="1">
    <location>
        <begin position="240"/>
        <end position="473"/>
    </location>
</feature>
<name>A0A967B4Y3_9PROT</name>
<dbReference type="SUPFAM" id="SSF53300">
    <property type="entry name" value="vWA-like"/>
    <property type="match status" value="1"/>
</dbReference>
<dbReference type="Gene3D" id="3.40.50.410">
    <property type="entry name" value="von Willebrand factor, type A domain"/>
    <property type="match status" value="1"/>
</dbReference>
<evidence type="ECO:0000313" key="2">
    <source>
        <dbReference type="EMBL" id="NHO52504.1"/>
    </source>
</evidence>
<dbReference type="Proteomes" id="UP000597459">
    <property type="component" value="Unassembled WGS sequence"/>
</dbReference>
<sequence>MRPPDFSSLYLSRFLVPALTKWWMCRRGSVMVVAALSALPVMLGVAAAVDLRTVVNTRSKLQSLADAASLQAAKQANNSLASGSSTTTDAALAVARTTAQSMVTANAQISGLSSVPSVTVSYTPQTSYSGSVTVALSQTPQLFFSGLLPAGNKTVSVQSTATMAQGNSYIQVLFLVDISNSMGIGGTPSDIQQLENGPGQCAFACHDPHGYDAISNNCVLSSSGQWQGSGWYSVWRPPCDMRTVAKASGISLKIDYVSQSLQAFVSQLVQYAQDDRNHITVGIDTFGTVFSRVVLPTTDLSQATSAAANVDIEDATPFANQYNNPNRSPSDWADYNGGYTKTQAALQQVATDLQNVGDGSSSSSMKTYIIFISDGAEELYSASGKWHTAVDVNYGAACTALKNKGVRLFSVLVPYYPIPGNTLYDALVAPFDGTGEGSMQYTMQTCASASTDFIQADDGPAIKQALSSVFDTIIADSALHLTH</sequence>
<dbReference type="Pfam" id="PF13400">
    <property type="entry name" value="Tad"/>
    <property type="match status" value="1"/>
</dbReference>
<dbReference type="InterPro" id="IPR036465">
    <property type="entry name" value="vWFA_dom_sf"/>
</dbReference>
<evidence type="ECO:0000313" key="3">
    <source>
        <dbReference type="Proteomes" id="UP000597459"/>
    </source>
</evidence>
<keyword evidence="3" id="KW-1185">Reference proteome</keyword>
<dbReference type="AlphaFoldDB" id="A0A967B4Y3"/>
<gene>
    <name evidence="2" type="ORF">GOB87_00790</name>
</gene>
<dbReference type="RefSeq" id="WP_166312633.1">
    <property type="nucleotide sequence ID" value="NZ_WOTH01000001.1"/>
</dbReference>
<reference evidence="2" key="1">
    <citation type="submission" date="2019-11" db="EMBL/GenBank/DDBJ databases">
        <title>Description of new Acetobacter species.</title>
        <authorList>
            <person name="Cleenwerck I."/>
            <person name="Sombolestani A.S."/>
        </authorList>
    </citation>
    <scope>NUCLEOTIDE SEQUENCE</scope>
    <source>
        <strain evidence="2">LMG 1626</strain>
    </source>
</reference>
<proteinExistence type="predicted"/>
<comment type="caution">
    <text evidence="2">The sequence shown here is derived from an EMBL/GenBank/DDBJ whole genome shotgun (WGS) entry which is preliminary data.</text>
</comment>
<dbReference type="PROSITE" id="PS50234">
    <property type="entry name" value="VWFA"/>
    <property type="match status" value="1"/>
</dbReference>
<evidence type="ECO:0000259" key="1">
    <source>
        <dbReference type="PROSITE" id="PS50234"/>
    </source>
</evidence>
<dbReference type="EMBL" id="WOTH01000001">
    <property type="protein sequence ID" value="NHO52504.1"/>
    <property type="molecule type" value="Genomic_DNA"/>
</dbReference>
<dbReference type="InterPro" id="IPR028087">
    <property type="entry name" value="Tad_N"/>
</dbReference>
<organism evidence="2 3">
    <name type="scientific">Acetobacter estunensis</name>
    <dbReference type="NCBI Taxonomy" id="104097"/>
    <lineage>
        <taxon>Bacteria</taxon>
        <taxon>Pseudomonadati</taxon>
        <taxon>Pseudomonadota</taxon>
        <taxon>Alphaproteobacteria</taxon>
        <taxon>Acetobacterales</taxon>
        <taxon>Acetobacteraceae</taxon>
        <taxon>Acetobacter</taxon>
    </lineage>
</organism>
<protein>
    <recommendedName>
        <fullName evidence="1">VWFA domain-containing protein</fullName>
    </recommendedName>
</protein>
<accession>A0A967B4Y3</accession>